<feature type="region of interest" description="Disordered" evidence="5">
    <location>
        <begin position="1"/>
        <end position="24"/>
    </location>
</feature>
<evidence type="ECO:0000256" key="1">
    <source>
        <dbReference type="ARBA" id="ARBA00010577"/>
    </source>
</evidence>
<evidence type="ECO:0000256" key="2">
    <source>
        <dbReference type="ARBA" id="ARBA00016013"/>
    </source>
</evidence>
<accession>A0A484ZHC7</accession>
<keyword evidence="3" id="KW-1005">Bacterial flagellum biogenesis</keyword>
<dbReference type="InterPro" id="IPR005648">
    <property type="entry name" value="FlgD"/>
</dbReference>
<dbReference type="EMBL" id="CAADJA010000002">
    <property type="protein sequence ID" value="VFS47900.1"/>
    <property type="molecule type" value="Genomic_DNA"/>
</dbReference>
<gene>
    <name evidence="6" type="ORF">NCTC12282_02843</name>
</gene>
<dbReference type="RefSeq" id="WP_368658275.1">
    <property type="nucleotide sequence ID" value="NZ_CAADJA010000002.1"/>
</dbReference>
<dbReference type="Proteomes" id="UP000373449">
    <property type="component" value="Unassembled WGS sequence"/>
</dbReference>
<evidence type="ECO:0000256" key="3">
    <source>
        <dbReference type="ARBA" id="ARBA00022795"/>
    </source>
</evidence>
<keyword evidence="6" id="KW-0966">Cell projection</keyword>
<name>A0A484ZHC7_9GAMM</name>
<comment type="similarity">
    <text evidence="1">Belongs to the FlgD family.</text>
</comment>
<dbReference type="Pfam" id="PF03963">
    <property type="entry name" value="FlgD"/>
    <property type="match status" value="1"/>
</dbReference>
<comment type="function">
    <text evidence="4">Required for flagellar hook formation. May act as a scaffolding protein.</text>
</comment>
<reference evidence="6 7" key="1">
    <citation type="submission" date="2019-03" db="EMBL/GenBank/DDBJ databases">
        <authorList>
            <consortium name="Pathogen Informatics"/>
        </authorList>
    </citation>
    <scope>NUCLEOTIDE SEQUENCE [LARGE SCALE GENOMIC DNA]</scope>
    <source>
        <strain evidence="6 7">NCTC12282</strain>
    </source>
</reference>
<evidence type="ECO:0000256" key="4">
    <source>
        <dbReference type="ARBA" id="ARBA00024746"/>
    </source>
</evidence>
<dbReference type="GO" id="GO:0044781">
    <property type="term" value="P:bacterial-type flagellum organization"/>
    <property type="evidence" value="ECO:0007669"/>
    <property type="project" value="UniProtKB-KW"/>
</dbReference>
<keyword evidence="6" id="KW-0969">Cilium</keyword>
<proteinExistence type="inferred from homology"/>
<evidence type="ECO:0000256" key="5">
    <source>
        <dbReference type="SAM" id="MobiDB-lite"/>
    </source>
</evidence>
<evidence type="ECO:0000313" key="7">
    <source>
        <dbReference type="Proteomes" id="UP000373449"/>
    </source>
</evidence>
<sequence length="58" mass="6139">MDLNVDNTRNYSGSGNERAGVQNNGAGELNNLFMTLLVAQIQNQDPLNPTDGPSMSGS</sequence>
<keyword evidence="6" id="KW-0282">Flagellum</keyword>
<organism evidence="6 7">
    <name type="scientific">Budvicia aquatica</name>
    <dbReference type="NCBI Taxonomy" id="82979"/>
    <lineage>
        <taxon>Bacteria</taxon>
        <taxon>Pseudomonadati</taxon>
        <taxon>Pseudomonadota</taxon>
        <taxon>Gammaproteobacteria</taxon>
        <taxon>Enterobacterales</taxon>
        <taxon>Budviciaceae</taxon>
        <taxon>Budvicia</taxon>
    </lineage>
</organism>
<evidence type="ECO:0000313" key="6">
    <source>
        <dbReference type="EMBL" id="VFS47900.1"/>
    </source>
</evidence>
<protein>
    <recommendedName>
        <fullName evidence="2">Basal-body rod modification protein FlgD</fullName>
    </recommendedName>
</protein>
<dbReference type="AlphaFoldDB" id="A0A484ZHC7"/>